<organism evidence="2 3">
    <name type="scientific">Triparma laevis f. longispina</name>
    <dbReference type="NCBI Taxonomy" id="1714387"/>
    <lineage>
        <taxon>Eukaryota</taxon>
        <taxon>Sar</taxon>
        <taxon>Stramenopiles</taxon>
        <taxon>Ochrophyta</taxon>
        <taxon>Bolidophyceae</taxon>
        <taxon>Parmales</taxon>
        <taxon>Triparmaceae</taxon>
        <taxon>Triparma</taxon>
    </lineage>
</organism>
<name>A0A9W7DTG6_9STRA</name>
<dbReference type="Proteomes" id="UP001165122">
    <property type="component" value="Unassembled WGS sequence"/>
</dbReference>
<dbReference type="EMBL" id="BRXW01000432">
    <property type="protein sequence ID" value="GMH54242.1"/>
    <property type="molecule type" value="Genomic_DNA"/>
</dbReference>
<proteinExistence type="predicted"/>
<dbReference type="AlphaFoldDB" id="A0A9W7DTG6"/>
<comment type="caution">
    <text evidence="2">The sequence shown here is derived from an EMBL/GenBank/DDBJ whole genome shotgun (WGS) entry which is preliminary data.</text>
</comment>
<evidence type="ECO:0000256" key="1">
    <source>
        <dbReference type="SAM" id="MobiDB-lite"/>
    </source>
</evidence>
<protein>
    <submittedName>
        <fullName evidence="2">Uncharacterized protein</fullName>
    </submittedName>
</protein>
<accession>A0A9W7DTG6</accession>
<gene>
    <name evidence="2" type="ORF">TrLO_g6401</name>
</gene>
<reference evidence="3" key="1">
    <citation type="journal article" date="2023" name="Commun. Biol.">
        <title>Genome analysis of Parmales, the sister group of diatoms, reveals the evolutionary specialization of diatoms from phago-mixotrophs to photoautotrophs.</title>
        <authorList>
            <person name="Ban H."/>
            <person name="Sato S."/>
            <person name="Yoshikawa S."/>
            <person name="Yamada K."/>
            <person name="Nakamura Y."/>
            <person name="Ichinomiya M."/>
            <person name="Sato N."/>
            <person name="Blanc-Mathieu R."/>
            <person name="Endo H."/>
            <person name="Kuwata A."/>
            <person name="Ogata H."/>
        </authorList>
    </citation>
    <scope>NUCLEOTIDE SEQUENCE [LARGE SCALE GENOMIC DNA]</scope>
    <source>
        <strain evidence="3">NIES 3700</strain>
    </source>
</reference>
<sequence>MSSPDSQGLLAPPTGPIPIEFGNLPKPNQSTLQNFSKEELLARLLAEMHDKNKTKQKFASVISELTKEKDVLLSKLGMEKEEAATRPLDPEDDTTASYYFKVVKAEDDIIVVYWSFMVDKTKTSCDLLLCLQVERDGDEIRINVASVEEQDVLTKSVKPILQLSNAGQLVLVLVPGSAVSLLARRAL</sequence>
<evidence type="ECO:0000313" key="3">
    <source>
        <dbReference type="Proteomes" id="UP001165122"/>
    </source>
</evidence>
<keyword evidence="3" id="KW-1185">Reference proteome</keyword>
<evidence type="ECO:0000313" key="2">
    <source>
        <dbReference type="EMBL" id="GMH54242.1"/>
    </source>
</evidence>
<feature type="region of interest" description="Disordered" evidence="1">
    <location>
        <begin position="1"/>
        <end position="23"/>
    </location>
</feature>